<dbReference type="Proteomes" id="UP000008461">
    <property type="component" value="Chromosome"/>
</dbReference>
<gene>
    <name evidence="1" type="ordered locus">Halhy_6438</name>
</gene>
<dbReference type="KEGG" id="hhy:Halhy_6438"/>
<sequence length="361" mass="42467">MRQEHILNFLNILEEFIDSKIPVDPSEEINQLIDYEGDECIKSVESKIIQEWIRIYNNEPQKIIDEGRGFIAKNGNMTTLFSNWAIFNKVEDQFRGQMNALSVYWEMSSLLSFPPYVMSQKNEKRTDLSPDVVYSYFKLFGLSSKYKDKFRIIRNANSHKIEISADGGSIVFEKKSVTFQEITEIYLIVHKIFRWYFHLLKRIVFGYPKIGLLFIYGSIYEVRSNESRYSEYAKGLKKLAPDFFQDRNSNPKKVENSLKENSVDNLTKSTDGIEDAVFKEIFREEIKLHASFMILSMRRIIIYVIERAEKVNSSLLIEVGHQITEDQMDDLTKLAKWLGERKVYWNEQINLIESELMSKID</sequence>
<evidence type="ECO:0000313" key="1">
    <source>
        <dbReference type="EMBL" id="AEE54256.1"/>
    </source>
</evidence>
<dbReference type="AlphaFoldDB" id="F4KR69"/>
<reference evidence="1 2" key="1">
    <citation type="journal article" date="2011" name="Stand. Genomic Sci.">
        <title>Complete genome sequence of Haliscomenobacter hydrossis type strain (O).</title>
        <authorList>
            <consortium name="US DOE Joint Genome Institute (JGI-PGF)"/>
            <person name="Daligault H."/>
            <person name="Lapidus A."/>
            <person name="Zeytun A."/>
            <person name="Nolan M."/>
            <person name="Lucas S."/>
            <person name="Del Rio T.G."/>
            <person name="Tice H."/>
            <person name="Cheng J.F."/>
            <person name="Tapia R."/>
            <person name="Han C."/>
            <person name="Goodwin L."/>
            <person name="Pitluck S."/>
            <person name="Liolios K."/>
            <person name="Pagani I."/>
            <person name="Ivanova N."/>
            <person name="Huntemann M."/>
            <person name="Mavromatis K."/>
            <person name="Mikhailova N."/>
            <person name="Pati A."/>
            <person name="Chen A."/>
            <person name="Palaniappan K."/>
            <person name="Land M."/>
            <person name="Hauser L."/>
            <person name="Brambilla E.M."/>
            <person name="Rohde M."/>
            <person name="Verbarg S."/>
            <person name="Goker M."/>
            <person name="Bristow J."/>
            <person name="Eisen J.A."/>
            <person name="Markowitz V."/>
            <person name="Hugenholtz P."/>
            <person name="Kyrpides N.C."/>
            <person name="Klenk H.P."/>
            <person name="Woyke T."/>
        </authorList>
    </citation>
    <scope>NUCLEOTIDE SEQUENCE [LARGE SCALE GENOMIC DNA]</scope>
    <source>
        <strain evidence="2">ATCC 27775 / DSM 1100 / LMG 10767 / O</strain>
    </source>
</reference>
<protein>
    <submittedName>
        <fullName evidence="1">Uncharacterized protein</fullName>
    </submittedName>
</protein>
<evidence type="ECO:0000313" key="2">
    <source>
        <dbReference type="Proteomes" id="UP000008461"/>
    </source>
</evidence>
<dbReference type="HOGENOM" id="CLU_766763_0_0_10"/>
<dbReference type="OrthoDB" id="9999334at2"/>
<proteinExistence type="predicted"/>
<reference key="2">
    <citation type="submission" date="2011-04" db="EMBL/GenBank/DDBJ databases">
        <title>Complete sequence of chromosome of Haliscomenobacter hydrossis DSM 1100.</title>
        <authorList>
            <consortium name="US DOE Joint Genome Institute (JGI-PGF)"/>
            <person name="Lucas S."/>
            <person name="Han J."/>
            <person name="Lapidus A."/>
            <person name="Bruce D."/>
            <person name="Goodwin L."/>
            <person name="Pitluck S."/>
            <person name="Peters L."/>
            <person name="Kyrpides N."/>
            <person name="Mavromatis K."/>
            <person name="Ivanova N."/>
            <person name="Ovchinnikova G."/>
            <person name="Pagani I."/>
            <person name="Daligault H."/>
            <person name="Detter J.C."/>
            <person name="Han C."/>
            <person name="Land M."/>
            <person name="Hauser L."/>
            <person name="Markowitz V."/>
            <person name="Cheng J.-F."/>
            <person name="Hugenholtz P."/>
            <person name="Woyke T."/>
            <person name="Wu D."/>
            <person name="Verbarg S."/>
            <person name="Frueling A."/>
            <person name="Brambilla E."/>
            <person name="Klenk H.-P."/>
            <person name="Eisen J.A."/>
        </authorList>
    </citation>
    <scope>NUCLEOTIDE SEQUENCE</scope>
    <source>
        <strain>DSM 1100</strain>
    </source>
</reference>
<dbReference type="STRING" id="760192.Halhy_6438"/>
<dbReference type="EMBL" id="CP002691">
    <property type="protein sequence ID" value="AEE54256.1"/>
    <property type="molecule type" value="Genomic_DNA"/>
</dbReference>
<keyword evidence="2" id="KW-1185">Reference proteome</keyword>
<name>F4KR69_HALH1</name>
<organism evidence="1 2">
    <name type="scientific">Haliscomenobacter hydrossis (strain ATCC 27775 / DSM 1100 / LMG 10767 / O)</name>
    <dbReference type="NCBI Taxonomy" id="760192"/>
    <lineage>
        <taxon>Bacteria</taxon>
        <taxon>Pseudomonadati</taxon>
        <taxon>Bacteroidota</taxon>
        <taxon>Saprospiria</taxon>
        <taxon>Saprospirales</taxon>
        <taxon>Haliscomenobacteraceae</taxon>
        <taxon>Haliscomenobacter</taxon>
    </lineage>
</organism>
<dbReference type="RefSeq" id="WP_013768774.1">
    <property type="nucleotide sequence ID" value="NC_015510.1"/>
</dbReference>
<accession>F4KR69</accession>